<name>A0A7I4XWE3_HAECO</name>
<feature type="compositionally biased region" description="Pro residues" evidence="1">
    <location>
        <begin position="91"/>
        <end position="100"/>
    </location>
</feature>
<proteinExistence type="predicted"/>
<feature type="compositionally biased region" description="Basic and acidic residues" evidence="1">
    <location>
        <begin position="296"/>
        <end position="308"/>
    </location>
</feature>
<evidence type="ECO:0000256" key="1">
    <source>
        <dbReference type="SAM" id="MobiDB-lite"/>
    </source>
</evidence>
<feature type="region of interest" description="Disordered" evidence="1">
    <location>
        <begin position="280"/>
        <end position="326"/>
    </location>
</feature>
<sequence>MECLDWWRRKYIQEFKTTERYRTSLEERAQRTRVESAPAQSAPTSSTKSSNVEPARPQFKSGGFGPKNPEPSPVSQQQQRRPTSPARQPARQPPPGPRVPEGPSVSLSREDGPHGSRSSSRRRRRGHKRKRVASRNWYGDVVQARAEEYQLQGSTSAISSGGQSGKMFVRSALPPVPRQEVPPPGQPPCIFCSTTSHYSAECDVCRHLSMRVDLLVNYKICTICLRRHYGDCIRADGCGLCGEPTHHQAICITNLFVVNDIACMAPRFYANIASASYLEIPPGGQQRPPHVRRRPRSVDRRSAQEGRDRRRTPSRYGHGPEARKEH</sequence>
<feature type="compositionally biased region" description="Basic and acidic residues" evidence="1">
    <location>
        <begin position="19"/>
        <end position="34"/>
    </location>
</feature>
<keyword evidence="2" id="KW-1185">Reference proteome</keyword>
<feature type="compositionally biased region" description="Low complexity" evidence="1">
    <location>
        <begin position="36"/>
        <end position="50"/>
    </location>
</feature>
<evidence type="ECO:0000313" key="3">
    <source>
        <dbReference type="WBParaSite" id="HCON_00020840-00001"/>
    </source>
</evidence>
<reference evidence="3" key="1">
    <citation type="submission" date="2020-12" db="UniProtKB">
        <authorList>
            <consortium name="WormBaseParasite"/>
        </authorList>
    </citation>
    <scope>IDENTIFICATION</scope>
    <source>
        <strain evidence="3">MHco3</strain>
    </source>
</reference>
<accession>A0A7I4XWE3</accession>
<dbReference type="Proteomes" id="UP000025227">
    <property type="component" value="Unplaced"/>
</dbReference>
<feature type="compositionally biased region" description="Low complexity" evidence="1">
    <location>
        <begin position="73"/>
        <end position="90"/>
    </location>
</feature>
<feature type="compositionally biased region" description="Basic residues" evidence="1">
    <location>
        <begin position="119"/>
        <end position="133"/>
    </location>
</feature>
<protein>
    <submittedName>
        <fullName evidence="3">Serine/arginine repetitive matrix protein 1-like</fullName>
    </submittedName>
</protein>
<dbReference type="OrthoDB" id="10628354at2759"/>
<evidence type="ECO:0000313" key="2">
    <source>
        <dbReference type="Proteomes" id="UP000025227"/>
    </source>
</evidence>
<feature type="region of interest" description="Disordered" evidence="1">
    <location>
        <begin position="19"/>
        <end position="134"/>
    </location>
</feature>
<dbReference type="WBParaSite" id="HCON_00020840-00001">
    <property type="protein sequence ID" value="HCON_00020840-00001"/>
    <property type="gene ID" value="HCON_00020840"/>
</dbReference>
<dbReference type="AlphaFoldDB" id="A0A7I4XWE3"/>
<organism evidence="2 3">
    <name type="scientific">Haemonchus contortus</name>
    <name type="common">Barber pole worm</name>
    <dbReference type="NCBI Taxonomy" id="6289"/>
    <lineage>
        <taxon>Eukaryota</taxon>
        <taxon>Metazoa</taxon>
        <taxon>Ecdysozoa</taxon>
        <taxon>Nematoda</taxon>
        <taxon>Chromadorea</taxon>
        <taxon>Rhabditida</taxon>
        <taxon>Rhabditina</taxon>
        <taxon>Rhabditomorpha</taxon>
        <taxon>Strongyloidea</taxon>
        <taxon>Trichostrongylidae</taxon>
        <taxon>Haemonchus</taxon>
    </lineage>
</organism>